<dbReference type="STRING" id="307972.A0A2G8L0M3"/>
<dbReference type="EMBL" id="MRZV01000273">
    <property type="protein sequence ID" value="PIK53814.1"/>
    <property type="molecule type" value="Genomic_DNA"/>
</dbReference>
<dbReference type="InterPro" id="IPR047115">
    <property type="entry name" value="ARSB"/>
</dbReference>
<dbReference type="InterPro" id="IPR000917">
    <property type="entry name" value="Sulfatase_N"/>
</dbReference>
<evidence type="ECO:0000256" key="3">
    <source>
        <dbReference type="ARBA" id="ARBA00022723"/>
    </source>
</evidence>
<dbReference type="OrthoDB" id="103349at2759"/>
<dbReference type="Proteomes" id="UP000230750">
    <property type="component" value="Unassembled WGS sequence"/>
</dbReference>
<dbReference type="AlphaFoldDB" id="A0A2G8L0M3"/>
<evidence type="ECO:0000256" key="5">
    <source>
        <dbReference type="ARBA" id="ARBA00022837"/>
    </source>
</evidence>
<gene>
    <name evidence="8" type="ORF">BSL78_09308</name>
</gene>
<dbReference type="Gene3D" id="3.30.1120.10">
    <property type="match status" value="1"/>
</dbReference>
<dbReference type="InterPro" id="IPR017850">
    <property type="entry name" value="Alkaline_phosphatase_core_sf"/>
</dbReference>
<organism evidence="8 9">
    <name type="scientific">Stichopus japonicus</name>
    <name type="common">Sea cucumber</name>
    <dbReference type="NCBI Taxonomy" id="307972"/>
    <lineage>
        <taxon>Eukaryota</taxon>
        <taxon>Metazoa</taxon>
        <taxon>Echinodermata</taxon>
        <taxon>Eleutherozoa</taxon>
        <taxon>Echinozoa</taxon>
        <taxon>Holothuroidea</taxon>
        <taxon>Aspidochirotacea</taxon>
        <taxon>Aspidochirotida</taxon>
        <taxon>Stichopodidae</taxon>
        <taxon>Apostichopus</taxon>
    </lineage>
</organism>
<evidence type="ECO:0000259" key="7">
    <source>
        <dbReference type="Pfam" id="PF00884"/>
    </source>
</evidence>
<evidence type="ECO:0000313" key="8">
    <source>
        <dbReference type="EMBL" id="PIK53814.1"/>
    </source>
</evidence>
<dbReference type="GO" id="GO:0008484">
    <property type="term" value="F:sulfuric ester hydrolase activity"/>
    <property type="evidence" value="ECO:0007669"/>
    <property type="project" value="InterPro"/>
</dbReference>
<accession>A0A2G8L0M3</accession>
<dbReference type="GO" id="GO:0046872">
    <property type="term" value="F:metal ion binding"/>
    <property type="evidence" value="ECO:0007669"/>
    <property type="project" value="UniProtKB-KW"/>
</dbReference>
<protein>
    <submittedName>
        <fullName evidence="8">Putative arylsulfatase I-like</fullName>
    </submittedName>
</protein>
<sequence length="402" mass="45671">MIIGKTGPDERESHHKLSHNINPRDSVCLPFEHHLLPQELKKHGYSTHIVGKWHMGRSSWECLPEKRGFDSFLGIHGGGASYVSHLQRYNEGQKGYALYNGSRVALEHRGTYAPEVYKMRATDLITQHRNKESKPLFLLLSTQLVHGPNFDVPIEHLEGHMHHNTLNRVVHSAQATILDGVVEAVIKSLKKNQMWKNSVLIFSSDNGGSRRFGGRNLPLRGWKGEFFEGGIRVPAFLVSPLLAKPARGKVFTGLMGISDWYSTIIKGIIGKSLPRHLNLDSVNMWLNIKNGNSKSARKQYLYSIGSECFHNLVDTRTAYRWQGWKYIDLGNETDIGEKVFLFNITADPFEEYNLASERPDMVGIIQRKIRRNFCKKATQPVHPAEVDESSPIHHNGVMKPWL</sequence>
<comment type="caution">
    <text evidence="8">The sequence shown here is derived from an EMBL/GenBank/DDBJ whole genome shotgun (WGS) entry which is preliminary data.</text>
</comment>
<keyword evidence="3" id="KW-0479">Metal-binding</keyword>
<dbReference type="InterPro" id="IPR024607">
    <property type="entry name" value="Sulfatase_CS"/>
</dbReference>
<dbReference type="PANTHER" id="PTHR10342">
    <property type="entry name" value="ARYLSULFATASE"/>
    <property type="match status" value="1"/>
</dbReference>
<feature type="domain" description="Sulfatase N-terminal" evidence="7">
    <location>
        <begin position="15"/>
        <end position="265"/>
    </location>
</feature>
<reference evidence="8 9" key="1">
    <citation type="journal article" date="2017" name="PLoS Biol.">
        <title>The sea cucumber genome provides insights into morphological evolution and visceral regeneration.</title>
        <authorList>
            <person name="Zhang X."/>
            <person name="Sun L."/>
            <person name="Yuan J."/>
            <person name="Sun Y."/>
            <person name="Gao Y."/>
            <person name="Zhang L."/>
            <person name="Li S."/>
            <person name="Dai H."/>
            <person name="Hamel J.F."/>
            <person name="Liu C."/>
            <person name="Yu Y."/>
            <person name="Liu S."/>
            <person name="Lin W."/>
            <person name="Guo K."/>
            <person name="Jin S."/>
            <person name="Xu P."/>
            <person name="Storey K.B."/>
            <person name="Huan P."/>
            <person name="Zhang T."/>
            <person name="Zhou Y."/>
            <person name="Zhang J."/>
            <person name="Lin C."/>
            <person name="Li X."/>
            <person name="Xing L."/>
            <person name="Huo D."/>
            <person name="Sun M."/>
            <person name="Wang L."/>
            <person name="Mercier A."/>
            <person name="Li F."/>
            <person name="Yang H."/>
            <person name="Xiang J."/>
        </authorList>
    </citation>
    <scope>NUCLEOTIDE SEQUENCE [LARGE SCALE GENOMIC DNA]</scope>
    <source>
        <strain evidence="8">Shaxun</strain>
        <tissue evidence="8">Muscle</tissue>
    </source>
</reference>
<evidence type="ECO:0000313" key="9">
    <source>
        <dbReference type="Proteomes" id="UP000230750"/>
    </source>
</evidence>
<dbReference type="SUPFAM" id="SSF53649">
    <property type="entry name" value="Alkaline phosphatase-like"/>
    <property type="match status" value="1"/>
</dbReference>
<keyword evidence="5" id="KW-0106">Calcium</keyword>
<proteinExistence type="inferred from homology"/>
<dbReference type="PANTHER" id="PTHR10342:SF274">
    <property type="entry name" value="ARYLSULFATASE B"/>
    <property type="match status" value="1"/>
</dbReference>
<dbReference type="PROSITE" id="PS00149">
    <property type="entry name" value="SULFATASE_2"/>
    <property type="match status" value="1"/>
</dbReference>
<evidence type="ECO:0000256" key="1">
    <source>
        <dbReference type="ARBA" id="ARBA00001913"/>
    </source>
</evidence>
<evidence type="ECO:0000256" key="4">
    <source>
        <dbReference type="ARBA" id="ARBA00022801"/>
    </source>
</evidence>
<keyword evidence="6" id="KW-0325">Glycoprotein</keyword>
<comment type="cofactor">
    <cofactor evidence="1">
        <name>Ca(2+)</name>
        <dbReference type="ChEBI" id="CHEBI:29108"/>
    </cofactor>
</comment>
<evidence type="ECO:0000256" key="2">
    <source>
        <dbReference type="ARBA" id="ARBA00008779"/>
    </source>
</evidence>
<keyword evidence="4" id="KW-0378">Hydrolase</keyword>
<evidence type="ECO:0000256" key="6">
    <source>
        <dbReference type="ARBA" id="ARBA00023180"/>
    </source>
</evidence>
<dbReference type="Gene3D" id="3.40.720.10">
    <property type="entry name" value="Alkaline Phosphatase, subunit A"/>
    <property type="match status" value="1"/>
</dbReference>
<name>A0A2G8L0M3_STIJA</name>
<keyword evidence="9" id="KW-1185">Reference proteome</keyword>
<comment type="similarity">
    <text evidence="2">Belongs to the sulfatase family.</text>
</comment>
<dbReference type="Pfam" id="PF00884">
    <property type="entry name" value="Sulfatase"/>
    <property type="match status" value="1"/>
</dbReference>